<keyword evidence="2" id="KW-0576">Peroxisome</keyword>
<dbReference type="OrthoDB" id="409763at2759"/>
<sequence length="369" mass="39756">MLSSRFLRTAARPRWFATSSLQDTFQAKIALGKTLPPLDDNQTKLQMYALFKQATEGKCTAPKPGMLDFVGKAKWEAWTSLGDLSTTDAMQKYCDFIDGLAAKAGVGSGKSQAPSDPADDIVTNLSADGVLTLELNRPKKFNALNLGMYQRIIDELTKDDPAVRVIVLQASGPMFSSGNDLSMFNPNYPGGPEKLAADAASLLERFVDAFLTCPKPVVAAVQAPAIGIAVTILGLCDFVFAHERATFQTPFTALGQAPEACSSVVFPALMGQTHANAMLLLGKKISATTAADRGLVTEVFGDDFKAQVAANVAILAKAYPNSMRQSKKLVRQSHLKFLQEVNKNECAVLQKLWLSPECLDAVAKFSARK</sequence>
<dbReference type="InterPro" id="IPR001753">
    <property type="entry name" value="Enoyl-CoA_hydra/iso"/>
</dbReference>
<dbReference type="CDD" id="cd06558">
    <property type="entry name" value="crotonase-like"/>
    <property type="match status" value="1"/>
</dbReference>
<dbReference type="EMBL" id="JNBR01002247">
    <property type="protein sequence ID" value="OQR83292.1"/>
    <property type="molecule type" value="Genomic_DNA"/>
</dbReference>
<keyword evidence="6" id="KW-1185">Reference proteome</keyword>
<evidence type="ECO:0000256" key="2">
    <source>
        <dbReference type="ARBA" id="ARBA00023140"/>
    </source>
</evidence>
<protein>
    <submittedName>
        <fullName evidence="5">Enoyl-CoA hydratase/isomerase family</fullName>
    </submittedName>
</protein>
<dbReference type="InterPro" id="IPR029045">
    <property type="entry name" value="ClpP/crotonase-like_dom_sf"/>
</dbReference>
<keyword evidence="3 5" id="KW-0413">Isomerase</keyword>
<evidence type="ECO:0000259" key="4">
    <source>
        <dbReference type="PROSITE" id="PS51228"/>
    </source>
</evidence>
<dbReference type="Gene3D" id="3.90.226.10">
    <property type="entry name" value="2-enoyl-CoA Hydratase, Chain A, domain 1"/>
    <property type="match status" value="1"/>
</dbReference>
<dbReference type="PRINTS" id="PR00689">
    <property type="entry name" value="ACOABINDINGP"/>
</dbReference>
<feature type="domain" description="ACB" evidence="4">
    <location>
        <begin position="21"/>
        <end position="106"/>
    </location>
</feature>
<dbReference type="Pfam" id="PF00887">
    <property type="entry name" value="ACBP"/>
    <property type="match status" value="1"/>
</dbReference>
<dbReference type="InterPro" id="IPR051053">
    <property type="entry name" value="ECH/Chromodomain_protein"/>
</dbReference>
<dbReference type="InterPro" id="IPR014748">
    <property type="entry name" value="Enoyl-CoA_hydra_C"/>
</dbReference>
<gene>
    <name evidence="5" type="ORF">ACHHYP_14879</name>
</gene>
<dbReference type="Pfam" id="PF00378">
    <property type="entry name" value="ECH_1"/>
    <property type="match status" value="1"/>
</dbReference>
<evidence type="ECO:0000256" key="3">
    <source>
        <dbReference type="ARBA" id="ARBA00023235"/>
    </source>
</evidence>
<dbReference type="PANTHER" id="PTHR43684">
    <property type="match status" value="1"/>
</dbReference>
<dbReference type="InterPro" id="IPR000582">
    <property type="entry name" value="Acyl-CoA-binding_protein"/>
</dbReference>
<dbReference type="InterPro" id="IPR014352">
    <property type="entry name" value="FERM/acyl-CoA-bd_prot_sf"/>
</dbReference>
<organism evidence="5 6">
    <name type="scientific">Achlya hypogyna</name>
    <name type="common">Oomycete</name>
    <name type="synonym">Protoachlya hypogyna</name>
    <dbReference type="NCBI Taxonomy" id="1202772"/>
    <lineage>
        <taxon>Eukaryota</taxon>
        <taxon>Sar</taxon>
        <taxon>Stramenopiles</taxon>
        <taxon>Oomycota</taxon>
        <taxon>Saprolegniomycetes</taxon>
        <taxon>Saprolegniales</taxon>
        <taxon>Achlyaceae</taxon>
        <taxon>Achlya</taxon>
    </lineage>
</organism>
<name>A0A1V9YC72_ACHHY</name>
<dbReference type="SUPFAM" id="SSF52096">
    <property type="entry name" value="ClpP/crotonase"/>
    <property type="match status" value="1"/>
</dbReference>
<evidence type="ECO:0000313" key="6">
    <source>
        <dbReference type="Proteomes" id="UP000243579"/>
    </source>
</evidence>
<dbReference type="GO" id="GO:0004165">
    <property type="term" value="F:delta(3)-delta(2)-enoyl-CoA isomerase activity"/>
    <property type="evidence" value="ECO:0007669"/>
    <property type="project" value="UniProtKB-ARBA"/>
</dbReference>
<dbReference type="GO" id="GO:0000062">
    <property type="term" value="F:fatty-acyl-CoA binding"/>
    <property type="evidence" value="ECO:0007669"/>
    <property type="project" value="InterPro"/>
</dbReference>
<dbReference type="STRING" id="1202772.A0A1V9YC72"/>
<proteinExistence type="predicted"/>
<dbReference type="SUPFAM" id="SSF47027">
    <property type="entry name" value="Acyl-CoA binding protein"/>
    <property type="match status" value="1"/>
</dbReference>
<dbReference type="InterPro" id="IPR035984">
    <property type="entry name" value="Acyl-CoA-binding_sf"/>
</dbReference>
<reference evidence="5 6" key="1">
    <citation type="journal article" date="2014" name="Genome Biol. Evol.">
        <title>The secreted proteins of Achlya hypogyna and Thraustotheca clavata identify the ancestral oomycete secretome and reveal gene acquisitions by horizontal gene transfer.</title>
        <authorList>
            <person name="Misner I."/>
            <person name="Blouin N."/>
            <person name="Leonard G."/>
            <person name="Richards T.A."/>
            <person name="Lane C.E."/>
        </authorList>
    </citation>
    <scope>NUCLEOTIDE SEQUENCE [LARGE SCALE GENOMIC DNA]</scope>
    <source>
        <strain evidence="5 6">ATCC 48635</strain>
    </source>
</reference>
<dbReference type="Proteomes" id="UP000243579">
    <property type="component" value="Unassembled WGS sequence"/>
</dbReference>
<dbReference type="GO" id="GO:0005777">
    <property type="term" value="C:peroxisome"/>
    <property type="evidence" value="ECO:0007669"/>
    <property type="project" value="UniProtKB-SubCell"/>
</dbReference>
<dbReference type="Gene3D" id="1.20.80.10">
    <property type="match status" value="1"/>
</dbReference>
<dbReference type="PANTHER" id="PTHR43684:SF1">
    <property type="entry name" value="ENOYL-COA DELTA ISOMERASE 2"/>
    <property type="match status" value="1"/>
</dbReference>
<comment type="caution">
    <text evidence="5">The sequence shown here is derived from an EMBL/GenBank/DDBJ whole genome shotgun (WGS) entry which is preliminary data.</text>
</comment>
<comment type="subcellular location">
    <subcellularLocation>
        <location evidence="1">Peroxisome</location>
    </subcellularLocation>
</comment>
<evidence type="ECO:0000313" key="5">
    <source>
        <dbReference type="EMBL" id="OQR83292.1"/>
    </source>
</evidence>
<dbReference type="PROSITE" id="PS51228">
    <property type="entry name" value="ACB_2"/>
    <property type="match status" value="1"/>
</dbReference>
<dbReference type="Gene3D" id="1.10.12.10">
    <property type="entry name" value="Lyase 2-enoyl-coa Hydratase, Chain A, domain 2"/>
    <property type="match status" value="1"/>
</dbReference>
<evidence type="ECO:0000256" key="1">
    <source>
        <dbReference type="ARBA" id="ARBA00004275"/>
    </source>
</evidence>
<dbReference type="AlphaFoldDB" id="A0A1V9YC72"/>
<accession>A0A1V9YC72</accession>